<reference evidence="2 3" key="1">
    <citation type="submission" date="2019-07" db="EMBL/GenBank/DDBJ databases">
        <authorList>
            <person name="Kim J."/>
        </authorList>
    </citation>
    <scope>NUCLEOTIDE SEQUENCE [LARGE SCALE GENOMIC DNA]</scope>
    <source>
        <strain evidence="2 3">N4</strain>
    </source>
</reference>
<keyword evidence="1" id="KW-0812">Transmembrane</keyword>
<feature type="transmembrane region" description="Helical" evidence="1">
    <location>
        <begin position="97"/>
        <end position="117"/>
    </location>
</feature>
<keyword evidence="1" id="KW-0472">Membrane</keyword>
<accession>A0A559IXX1</accession>
<dbReference type="OrthoDB" id="2438344at2"/>
<evidence type="ECO:0000313" key="3">
    <source>
        <dbReference type="Proteomes" id="UP000318102"/>
    </source>
</evidence>
<feature type="transmembrane region" description="Helical" evidence="1">
    <location>
        <begin position="68"/>
        <end position="85"/>
    </location>
</feature>
<name>A0A559IXX1_9BACL</name>
<proteinExistence type="predicted"/>
<keyword evidence="3" id="KW-1185">Reference proteome</keyword>
<feature type="transmembrane region" description="Helical" evidence="1">
    <location>
        <begin position="12"/>
        <end position="32"/>
    </location>
</feature>
<dbReference type="RefSeq" id="WP_144987984.1">
    <property type="nucleotide sequence ID" value="NZ_VNJK01000001.1"/>
</dbReference>
<organism evidence="2 3">
    <name type="scientific">Paenibacillus agilis</name>
    <dbReference type="NCBI Taxonomy" id="3020863"/>
    <lineage>
        <taxon>Bacteria</taxon>
        <taxon>Bacillati</taxon>
        <taxon>Bacillota</taxon>
        <taxon>Bacilli</taxon>
        <taxon>Bacillales</taxon>
        <taxon>Paenibacillaceae</taxon>
        <taxon>Paenibacillus</taxon>
    </lineage>
</organism>
<evidence type="ECO:0000256" key="1">
    <source>
        <dbReference type="SAM" id="Phobius"/>
    </source>
</evidence>
<feature type="transmembrane region" description="Helical" evidence="1">
    <location>
        <begin position="44"/>
        <end position="62"/>
    </location>
</feature>
<protein>
    <submittedName>
        <fullName evidence="2">Uncharacterized protein</fullName>
    </submittedName>
</protein>
<dbReference type="EMBL" id="VNJK01000001">
    <property type="protein sequence ID" value="TVX92480.1"/>
    <property type="molecule type" value="Genomic_DNA"/>
</dbReference>
<dbReference type="AlphaFoldDB" id="A0A559IXX1"/>
<sequence>MVVETNDFSQYNIVLSIGITLGWLSLLIIAIYMYRKQQDKSLKIWVIALIIYIGMFSFSFSFTFNQESLKLAILPLGVWFLLIVLPQSSKDRYRPYAWLGFCANYLFLFITILISFIHDGMYPKTNPATFISNLDDADLIAIHPSAQPAEFNKKRLQEQLEQLTAAEMQVIEWHRQSTVETEEYYQRERFPYLLVGVKASRGSGLSSTVHIENDGKGLLLTTPNQQLYYRVGETLLERKVNDAN</sequence>
<dbReference type="Proteomes" id="UP000318102">
    <property type="component" value="Unassembled WGS sequence"/>
</dbReference>
<comment type="caution">
    <text evidence="2">The sequence shown here is derived from an EMBL/GenBank/DDBJ whole genome shotgun (WGS) entry which is preliminary data.</text>
</comment>
<keyword evidence="1" id="KW-1133">Transmembrane helix</keyword>
<evidence type="ECO:0000313" key="2">
    <source>
        <dbReference type="EMBL" id="TVX92480.1"/>
    </source>
</evidence>
<gene>
    <name evidence="2" type="ORF">FPZ44_05075</name>
</gene>